<accession>A0A8T0KXD5</accession>
<organism evidence="2 3">
    <name type="scientific">Phaseolus angularis</name>
    <name type="common">Azuki bean</name>
    <name type="synonym">Vigna angularis</name>
    <dbReference type="NCBI Taxonomy" id="3914"/>
    <lineage>
        <taxon>Eukaryota</taxon>
        <taxon>Viridiplantae</taxon>
        <taxon>Streptophyta</taxon>
        <taxon>Embryophyta</taxon>
        <taxon>Tracheophyta</taxon>
        <taxon>Spermatophyta</taxon>
        <taxon>Magnoliopsida</taxon>
        <taxon>eudicotyledons</taxon>
        <taxon>Gunneridae</taxon>
        <taxon>Pentapetalae</taxon>
        <taxon>rosids</taxon>
        <taxon>fabids</taxon>
        <taxon>Fabales</taxon>
        <taxon>Fabaceae</taxon>
        <taxon>Papilionoideae</taxon>
        <taxon>50 kb inversion clade</taxon>
        <taxon>NPAAA clade</taxon>
        <taxon>indigoferoid/millettioid clade</taxon>
        <taxon>Phaseoleae</taxon>
        <taxon>Vigna</taxon>
    </lineage>
</organism>
<feature type="compositionally biased region" description="Acidic residues" evidence="1">
    <location>
        <begin position="106"/>
        <end position="121"/>
    </location>
</feature>
<comment type="caution">
    <text evidence="2">The sequence shown here is derived from an EMBL/GenBank/DDBJ whole genome shotgun (WGS) entry which is preliminary data.</text>
</comment>
<evidence type="ECO:0000313" key="2">
    <source>
        <dbReference type="EMBL" id="KAG2404386.1"/>
    </source>
</evidence>
<evidence type="ECO:0000313" key="3">
    <source>
        <dbReference type="Proteomes" id="UP000743370"/>
    </source>
</evidence>
<protein>
    <submittedName>
        <fullName evidence="2">Uncharacterized protein</fullName>
    </submittedName>
</protein>
<dbReference type="PANTHER" id="PTHR45723">
    <property type="entry name" value="SERINE/THREONINE-PROTEIN KINASE RIO1"/>
    <property type="match status" value="1"/>
</dbReference>
<feature type="compositionally biased region" description="Basic and acidic residues" evidence="1">
    <location>
        <begin position="122"/>
        <end position="147"/>
    </location>
</feature>
<feature type="compositionally biased region" description="Basic residues" evidence="1">
    <location>
        <begin position="148"/>
        <end position="171"/>
    </location>
</feature>
<evidence type="ECO:0000256" key="1">
    <source>
        <dbReference type="SAM" id="MobiDB-lite"/>
    </source>
</evidence>
<reference evidence="2 3" key="1">
    <citation type="submission" date="2020-05" db="EMBL/GenBank/DDBJ databases">
        <title>Vigna angularis (adzuki bean) Var. LongXiaoDou No. 4 denovo assembly.</title>
        <authorList>
            <person name="Xiang H."/>
        </authorList>
    </citation>
    <scope>NUCLEOTIDE SEQUENCE [LARGE SCALE GENOMIC DNA]</scope>
    <source>
        <tissue evidence="2">Leaf</tissue>
    </source>
</reference>
<gene>
    <name evidence="2" type="ORF">HKW66_Vig0113080</name>
</gene>
<dbReference type="EMBL" id="JABFOF010000002">
    <property type="protein sequence ID" value="KAG2404386.1"/>
    <property type="molecule type" value="Genomic_DNA"/>
</dbReference>
<feature type="region of interest" description="Disordered" evidence="1">
    <location>
        <begin position="91"/>
        <end position="171"/>
    </location>
</feature>
<dbReference type="InterPro" id="IPR051272">
    <property type="entry name" value="RIO-type_Ser/Thr_kinase"/>
</dbReference>
<proteinExistence type="predicted"/>
<name>A0A8T0KXD5_PHAAN</name>
<sequence>MGGEGRNLFDETVNETSIGGEIGGFSMQRKILARGDASVEDEIADSVFVQSFIPKTLDDVENAQEDVQRITSWKDTKDLYYLTITGLKHDLSLTQSSQQKSKDDAEVQSDEDQDSESEDVDPADKKTARKEARKRKDNEKVKEEKREARKTKVPKALKKRKKKLAKARKTR</sequence>
<dbReference type="AlphaFoldDB" id="A0A8T0KXD5"/>
<dbReference type="Proteomes" id="UP000743370">
    <property type="component" value="Unassembled WGS sequence"/>
</dbReference>